<accession>A0ABQ8QSU5</accession>
<dbReference type="SUPFAM" id="SSF50998">
    <property type="entry name" value="Quinoprotein alcohol dehydrogenase-like"/>
    <property type="match status" value="1"/>
</dbReference>
<comment type="caution">
    <text evidence="2">The sequence shown here is derived from an EMBL/GenBank/DDBJ whole genome shotgun (WGS) entry which is preliminary data.</text>
</comment>
<feature type="chain" id="PRO_5047009527" evidence="1">
    <location>
        <begin position="29"/>
        <end position="566"/>
    </location>
</feature>
<evidence type="ECO:0000313" key="2">
    <source>
        <dbReference type="EMBL" id="KAJ4001448.1"/>
    </source>
</evidence>
<evidence type="ECO:0000313" key="3">
    <source>
        <dbReference type="Proteomes" id="UP001163828"/>
    </source>
</evidence>
<keyword evidence="3" id="KW-1185">Reference proteome</keyword>
<keyword evidence="1" id="KW-0732">Signal</keyword>
<dbReference type="InterPro" id="IPR011047">
    <property type="entry name" value="Quinoprotein_ADH-like_sf"/>
</dbReference>
<dbReference type="InterPro" id="IPR039535">
    <property type="entry name" value="ASST-like"/>
</dbReference>
<sequence>MIFYSSPPIHEFLGLLTLLPCLVQLARSDSVFIASSDYAAGAYGSGPFQSFFSVNSTPSVWNFARPLNRTDATLSSGYLFTAPRGSDTLSPGPLIYDNEGSLVWDGTSFGETLIFQVETYLGEPHILTWAGDSLASGVGSGYVSLINNQYELVARFTTNLTGITGPTYADFHESRITTKNTALMTAYQTKQMDLSSYGGPSNGYISDSVFQEINVTTGAALFTWHASEHVDPSECYNKLGSGGTSTSNAWDYFVRLYYYIAILFIPHLHKHINSIDVSEDGNFLISSRHCFTLYYINSTNGDIIWQMGGAKSDFAMGDGASYSWQHHARWITKNDTYATITVFDNAGEYGESDESNSRGLHLALNFTSMSVGLIQDFIPYNTTLSQSQGSVQLQPNGNFLVGWGFMPWASEYSPSGELLWAAQFGVVGGNYNEGYRALRFNWTGEPTAPPSMSFIHTSKNNITSVYASWNGDTRTERWELFGATDSSGSGAASLYNKTRSGFETTITVNTAGHRYSYFAVRALGSGNVPLGMSKFTNNGNGVAALVNGIWRTSLMTVAIIYAVYTT</sequence>
<dbReference type="PANTHER" id="PTHR35340">
    <property type="entry name" value="PQQ ENZYME REPEAT PROTEIN-RELATED"/>
    <property type="match status" value="1"/>
</dbReference>
<dbReference type="InterPro" id="IPR053143">
    <property type="entry name" value="Arylsulfate_ST"/>
</dbReference>
<dbReference type="Proteomes" id="UP001163828">
    <property type="component" value="Unassembled WGS sequence"/>
</dbReference>
<dbReference type="Pfam" id="PF14269">
    <property type="entry name" value="Arylsulfotran_2"/>
    <property type="match status" value="1"/>
</dbReference>
<name>A0ABQ8QSU5_9AGAR</name>
<feature type="signal peptide" evidence="1">
    <location>
        <begin position="1"/>
        <end position="28"/>
    </location>
</feature>
<dbReference type="EMBL" id="MU790509">
    <property type="protein sequence ID" value="KAJ4001448.1"/>
    <property type="molecule type" value="Genomic_DNA"/>
</dbReference>
<proteinExistence type="predicted"/>
<dbReference type="PANTHER" id="PTHR35340:SF5">
    <property type="entry name" value="ASST-DOMAIN-CONTAINING PROTEIN"/>
    <property type="match status" value="1"/>
</dbReference>
<gene>
    <name evidence="2" type="ORF">F5050DRAFT_1891184</name>
</gene>
<protein>
    <submittedName>
        <fullName evidence="2">ASST-domain-containing protein</fullName>
    </submittedName>
</protein>
<evidence type="ECO:0000256" key="1">
    <source>
        <dbReference type="SAM" id="SignalP"/>
    </source>
</evidence>
<organism evidence="2 3">
    <name type="scientific">Lentinula boryana</name>
    <dbReference type="NCBI Taxonomy" id="40481"/>
    <lineage>
        <taxon>Eukaryota</taxon>
        <taxon>Fungi</taxon>
        <taxon>Dikarya</taxon>
        <taxon>Basidiomycota</taxon>
        <taxon>Agaricomycotina</taxon>
        <taxon>Agaricomycetes</taxon>
        <taxon>Agaricomycetidae</taxon>
        <taxon>Agaricales</taxon>
        <taxon>Marasmiineae</taxon>
        <taxon>Omphalotaceae</taxon>
        <taxon>Lentinula</taxon>
    </lineage>
</organism>
<reference evidence="2" key="1">
    <citation type="submission" date="2022-08" db="EMBL/GenBank/DDBJ databases">
        <authorList>
            <consortium name="DOE Joint Genome Institute"/>
            <person name="Min B."/>
            <person name="Riley R."/>
            <person name="Sierra-Patev S."/>
            <person name="Naranjo-Ortiz M."/>
            <person name="Looney B."/>
            <person name="Konkel Z."/>
            <person name="Slot J.C."/>
            <person name="Sakamoto Y."/>
            <person name="Steenwyk J.L."/>
            <person name="Rokas A."/>
            <person name="Carro J."/>
            <person name="Camarero S."/>
            <person name="Ferreira P."/>
            <person name="Molpeceres G."/>
            <person name="Ruiz-Duenas F.J."/>
            <person name="Serrano A."/>
            <person name="Henrissat B."/>
            <person name="Drula E."/>
            <person name="Hughes K.W."/>
            <person name="Mata J.L."/>
            <person name="Ishikawa N.K."/>
            <person name="Vargas-Isla R."/>
            <person name="Ushijima S."/>
            <person name="Smith C.A."/>
            <person name="Ahrendt S."/>
            <person name="Andreopoulos W."/>
            <person name="He G."/>
            <person name="Labutti K."/>
            <person name="Lipzen A."/>
            <person name="Ng V."/>
            <person name="Sandor L."/>
            <person name="Barry K."/>
            <person name="Martinez A.T."/>
            <person name="Xiao Y."/>
            <person name="Gibbons J.G."/>
            <person name="Terashima K."/>
            <person name="Hibbett D.S."/>
            <person name="Grigoriev I.V."/>
        </authorList>
    </citation>
    <scope>NUCLEOTIDE SEQUENCE</scope>
    <source>
        <strain evidence="2">TFB10827</strain>
    </source>
</reference>